<accession>A0A401NIH4</accession>
<comment type="caution">
    <text evidence="1">The sequence shown here is derived from an EMBL/GenBank/DDBJ whole genome shotgun (WGS) entry which is preliminary data.</text>
</comment>
<keyword evidence="2" id="KW-1185">Reference proteome</keyword>
<dbReference type="AlphaFoldDB" id="A0A401NIH4"/>
<dbReference type="STRING" id="75743.A0A401NIH4"/>
<dbReference type="EMBL" id="BFAA01002414">
    <property type="protein sequence ID" value="GCB60665.1"/>
    <property type="molecule type" value="Genomic_DNA"/>
</dbReference>
<dbReference type="OrthoDB" id="10064411at2759"/>
<sequence>MGSSLRAAACSLCSRWKVPGAGAPELLSGFSSNGFKWITRLPLSSHLPRLFRVLQIIYYNRTTIMCKRSITGCVFVLLT</sequence>
<dbReference type="Proteomes" id="UP000288216">
    <property type="component" value="Unassembled WGS sequence"/>
</dbReference>
<evidence type="ECO:0000313" key="2">
    <source>
        <dbReference type="Proteomes" id="UP000288216"/>
    </source>
</evidence>
<evidence type="ECO:0000313" key="1">
    <source>
        <dbReference type="EMBL" id="GCB60665.1"/>
    </source>
</evidence>
<protein>
    <submittedName>
        <fullName evidence="1">Uncharacterized protein</fullName>
    </submittedName>
</protein>
<name>A0A401NIH4_SCYTO</name>
<proteinExistence type="predicted"/>
<reference evidence="1 2" key="1">
    <citation type="journal article" date="2018" name="Nat. Ecol. Evol.">
        <title>Shark genomes provide insights into elasmobranch evolution and the origin of vertebrates.</title>
        <authorList>
            <person name="Hara Y"/>
            <person name="Yamaguchi K"/>
            <person name="Onimaru K"/>
            <person name="Kadota M"/>
            <person name="Koyanagi M"/>
            <person name="Keeley SD"/>
            <person name="Tatsumi K"/>
            <person name="Tanaka K"/>
            <person name="Motone F"/>
            <person name="Kageyama Y"/>
            <person name="Nozu R"/>
            <person name="Adachi N"/>
            <person name="Nishimura O"/>
            <person name="Nakagawa R"/>
            <person name="Tanegashima C"/>
            <person name="Kiyatake I"/>
            <person name="Matsumoto R"/>
            <person name="Murakumo K"/>
            <person name="Nishida K"/>
            <person name="Terakita A"/>
            <person name="Kuratani S"/>
            <person name="Sato K"/>
            <person name="Hyodo S Kuraku.S."/>
        </authorList>
    </citation>
    <scope>NUCLEOTIDE SEQUENCE [LARGE SCALE GENOMIC DNA]</scope>
</reference>
<organism evidence="1 2">
    <name type="scientific">Scyliorhinus torazame</name>
    <name type="common">Cloudy catshark</name>
    <name type="synonym">Catulus torazame</name>
    <dbReference type="NCBI Taxonomy" id="75743"/>
    <lineage>
        <taxon>Eukaryota</taxon>
        <taxon>Metazoa</taxon>
        <taxon>Chordata</taxon>
        <taxon>Craniata</taxon>
        <taxon>Vertebrata</taxon>
        <taxon>Chondrichthyes</taxon>
        <taxon>Elasmobranchii</taxon>
        <taxon>Galeomorphii</taxon>
        <taxon>Galeoidea</taxon>
        <taxon>Carcharhiniformes</taxon>
        <taxon>Scyliorhinidae</taxon>
        <taxon>Scyliorhinus</taxon>
    </lineage>
</organism>
<gene>
    <name evidence="1" type="ORF">scyTo_0006904</name>
</gene>